<dbReference type="RefSeq" id="WP_162951701.1">
    <property type="nucleotide sequence ID" value="NZ_BLKX01000003.1"/>
</dbReference>
<proteinExistence type="predicted"/>
<protein>
    <submittedName>
        <fullName evidence="1">Uncharacterized protein</fullName>
    </submittedName>
</protein>
<evidence type="ECO:0000313" key="1">
    <source>
        <dbReference type="EMBL" id="GFG83151.1"/>
    </source>
</evidence>
<organism evidence="1 2">
    <name type="scientific">Mycobacterium paragordonae</name>
    <dbReference type="NCBI Taxonomy" id="1389713"/>
    <lineage>
        <taxon>Bacteria</taxon>
        <taxon>Bacillati</taxon>
        <taxon>Actinomycetota</taxon>
        <taxon>Actinomycetes</taxon>
        <taxon>Mycobacteriales</taxon>
        <taxon>Mycobacteriaceae</taxon>
        <taxon>Mycobacterium</taxon>
    </lineage>
</organism>
<keyword evidence="2" id="KW-1185">Reference proteome</keyword>
<sequence length="134" mass="14511">MSDGTWQFTATELELLGLKHGDILGAGTIGDAVANPDLISRSQYAVEFGNGDQLHRELVAELKTTRAQPEAAQAQLAPKSYPTPNCPYGCDCGMGYAVHGVNRPNPTPQPEHLRRGKRDCFLPAGHSGQCLWPR</sequence>
<dbReference type="Proteomes" id="UP000465240">
    <property type="component" value="Unassembled WGS sequence"/>
</dbReference>
<gene>
    <name evidence="1" type="ORF">MPRG_64270</name>
</gene>
<dbReference type="EMBL" id="BLKX01000003">
    <property type="protein sequence ID" value="GFG83151.1"/>
    <property type="molecule type" value="Genomic_DNA"/>
</dbReference>
<accession>A0ABQ1CF96</accession>
<name>A0ABQ1CF96_9MYCO</name>
<reference evidence="1 2" key="1">
    <citation type="journal article" date="2019" name="Emerg. Microbes Infect.">
        <title>Comprehensive subspecies identification of 175 nontuberculous mycobacteria species based on 7547 genomic profiles.</title>
        <authorList>
            <person name="Matsumoto Y."/>
            <person name="Kinjo T."/>
            <person name="Motooka D."/>
            <person name="Nabeya D."/>
            <person name="Jung N."/>
            <person name="Uechi K."/>
            <person name="Horii T."/>
            <person name="Iida T."/>
            <person name="Fujita J."/>
            <person name="Nakamura S."/>
        </authorList>
    </citation>
    <scope>NUCLEOTIDE SEQUENCE [LARGE SCALE GENOMIC DNA]</scope>
    <source>
        <strain evidence="1 2">JCM 18565</strain>
    </source>
</reference>
<evidence type="ECO:0000313" key="2">
    <source>
        <dbReference type="Proteomes" id="UP000465240"/>
    </source>
</evidence>
<comment type="caution">
    <text evidence="1">The sequence shown here is derived from an EMBL/GenBank/DDBJ whole genome shotgun (WGS) entry which is preliminary data.</text>
</comment>